<keyword evidence="10 14" id="KW-0233">DNA recombination</keyword>
<dbReference type="GO" id="GO:0005634">
    <property type="term" value="C:nucleus"/>
    <property type="evidence" value="ECO:0007669"/>
    <property type="project" value="UniProtKB-SubCell"/>
</dbReference>
<dbReference type="Pfam" id="PF21136">
    <property type="entry name" value="WHD_MUS81"/>
    <property type="match status" value="1"/>
</dbReference>
<sequence>MPPKKADIPCGNPLLLSWIQEWMELARAQNSKTYHTYRKAYLSMSKYPLPFNHPREATQLEGIGPGIVSKLEKKMKEYCEKNDLPLPQEADPKPAKRMTKGKDSSGSEDVENPPKPRKRRTKPYVPQYRSGAYALLLGLLSGHDNAITQGFMSKEALTKEAQAYCDTSFTVPLPGKHYTSWSSMKTLIDKDLVYKQGNPGRYILTESGLTLAHQLSQAKTDVASDSESVISRISCTSMTEPVPSIYPTRMGAIQRTDSTLSEASSIGSGDALFPAIQPIQLPPGSFEIVMILDNREVAQKSDRGYIQKELERRGVPVHTRNLELGDVLWVARQLNCGGSEEEIFLGYVVERKRMDDLVASIKDGRFKEQKFRLKNCGASQIVYLVEGNEADGTRAFGGSTAIQTAISSTQVVDGFFLKKTDSVDESINYLSRMTRQLQSMYTESVLHVIPDSLVNKATYLALREHLAGLEPGKEFHITYGSYCQLNSKSGSLSLQDLFIKMLVTTRGITAEKAYEIAKRYPTPKSLFDAYDSLDSEEAKKHMLKDNARAVRRKNIGAALSERLYRVWCSTNYE</sequence>
<evidence type="ECO:0000256" key="13">
    <source>
        <dbReference type="ARBA" id="ARBA00023254"/>
    </source>
</evidence>
<organism evidence="17 18">
    <name type="scientific">Basidiobolus meristosporus CBS 931.73</name>
    <dbReference type="NCBI Taxonomy" id="1314790"/>
    <lineage>
        <taxon>Eukaryota</taxon>
        <taxon>Fungi</taxon>
        <taxon>Fungi incertae sedis</taxon>
        <taxon>Zoopagomycota</taxon>
        <taxon>Entomophthoromycotina</taxon>
        <taxon>Basidiobolomycetes</taxon>
        <taxon>Basidiobolales</taxon>
        <taxon>Basidiobolaceae</taxon>
        <taxon>Basidiobolus</taxon>
    </lineage>
</organism>
<feature type="region of interest" description="Disordered" evidence="15">
    <location>
        <begin position="82"/>
        <end position="124"/>
    </location>
</feature>
<dbReference type="SUPFAM" id="SSF47802">
    <property type="entry name" value="DNA polymerase beta, N-terminal domain-like"/>
    <property type="match status" value="1"/>
</dbReference>
<dbReference type="InterPro" id="IPR006166">
    <property type="entry name" value="ERCC4_domain"/>
</dbReference>
<dbReference type="InterPro" id="IPR047416">
    <property type="entry name" value="XPF_nuclease_Mus81"/>
</dbReference>
<keyword evidence="12 14" id="KW-0539">Nucleus</keyword>
<dbReference type="GO" id="GO:0003677">
    <property type="term" value="F:DNA binding"/>
    <property type="evidence" value="ECO:0007669"/>
    <property type="project" value="UniProtKB-UniRule"/>
</dbReference>
<evidence type="ECO:0000313" key="17">
    <source>
        <dbReference type="EMBL" id="ORY04066.1"/>
    </source>
</evidence>
<dbReference type="Pfam" id="PF14716">
    <property type="entry name" value="HHH_8"/>
    <property type="match status" value="1"/>
</dbReference>
<dbReference type="FunFam" id="1.10.150.110:FF:000001">
    <property type="entry name" value="Putative Crossover junction endonuclease MUS81"/>
    <property type="match status" value="1"/>
</dbReference>
<evidence type="ECO:0000259" key="16">
    <source>
        <dbReference type="SMART" id="SM00891"/>
    </source>
</evidence>
<keyword evidence="5 14" id="KW-0479">Metal-binding</keyword>
<feature type="domain" description="ERCC4" evidence="16">
    <location>
        <begin position="289"/>
        <end position="389"/>
    </location>
</feature>
<dbReference type="InterPro" id="IPR036388">
    <property type="entry name" value="WH-like_DNA-bd_sf"/>
</dbReference>
<keyword evidence="18" id="KW-1185">Reference proteome</keyword>
<dbReference type="InterPro" id="IPR047417">
    <property type="entry name" value="WHD_MUS81"/>
</dbReference>
<dbReference type="Gene3D" id="1.10.150.110">
    <property type="entry name" value="DNA polymerase beta, N-terminal domain-like"/>
    <property type="match status" value="1"/>
</dbReference>
<evidence type="ECO:0000256" key="1">
    <source>
        <dbReference type="ARBA" id="ARBA00001946"/>
    </source>
</evidence>
<dbReference type="OrthoDB" id="5963188at2759"/>
<dbReference type="FunCoup" id="A0A1Y1Z1L0">
    <property type="interactions" value="185"/>
</dbReference>
<dbReference type="CDD" id="cd21036">
    <property type="entry name" value="WH_MUS81"/>
    <property type="match status" value="1"/>
</dbReference>
<dbReference type="SMART" id="SM00891">
    <property type="entry name" value="ERCC4"/>
    <property type="match status" value="1"/>
</dbReference>
<evidence type="ECO:0000256" key="9">
    <source>
        <dbReference type="ARBA" id="ARBA00022842"/>
    </source>
</evidence>
<dbReference type="InterPro" id="IPR011335">
    <property type="entry name" value="Restrct_endonuc-II-like"/>
</dbReference>
<dbReference type="GO" id="GO:0031297">
    <property type="term" value="P:replication fork processing"/>
    <property type="evidence" value="ECO:0007669"/>
    <property type="project" value="UniProtKB-ARBA"/>
</dbReference>
<evidence type="ECO:0000256" key="11">
    <source>
        <dbReference type="ARBA" id="ARBA00023204"/>
    </source>
</evidence>
<dbReference type="GO" id="GO:0048257">
    <property type="term" value="F:3'-flap endonuclease activity"/>
    <property type="evidence" value="ECO:0007669"/>
    <property type="project" value="TreeGrafter"/>
</dbReference>
<comment type="cofactor">
    <cofactor evidence="1 14">
        <name>Mg(2+)</name>
        <dbReference type="ChEBI" id="CHEBI:18420"/>
    </cofactor>
</comment>
<feature type="compositionally biased region" description="Basic and acidic residues" evidence="15">
    <location>
        <begin position="90"/>
        <end position="105"/>
    </location>
</feature>
<dbReference type="Gene3D" id="1.10.150.670">
    <property type="entry name" value="Crossover junction endonuclease EME1, DNA-binding domain"/>
    <property type="match status" value="1"/>
</dbReference>
<evidence type="ECO:0000256" key="2">
    <source>
        <dbReference type="ARBA" id="ARBA00004123"/>
    </source>
</evidence>
<comment type="subunit">
    <text evidence="14">Interacts with EME1.</text>
</comment>
<dbReference type="InterPro" id="IPR027421">
    <property type="entry name" value="DNA_pol_lamdba_lyase_dom_sf"/>
</dbReference>
<dbReference type="AlphaFoldDB" id="A0A1Y1Z1L0"/>
<keyword evidence="8 14" id="KW-0378">Hydrolase</keyword>
<evidence type="ECO:0000256" key="15">
    <source>
        <dbReference type="SAM" id="MobiDB-lite"/>
    </source>
</evidence>
<keyword evidence="7 14" id="KW-0227">DNA damage</keyword>
<dbReference type="Gene3D" id="1.10.10.10">
    <property type="entry name" value="Winged helix-like DNA-binding domain superfamily/Winged helix DNA-binding domain"/>
    <property type="match status" value="1"/>
</dbReference>
<proteinExistence type="inferred from homology"/>
<dbReference type="GO" id="GO:0000712">
    <property type="term" value="P:resolution of meiotic recombination intermediates"/>
    <property type="evidence" value="ECO:0007669"/>
    <property type="project" value="TreeGrafter"/>
</dbReference>
<dbReference type="GO" id="GO:0031573">
    <property type="term" value="P:mitotic intra-S DNA damage checkpoint signaling"/>
    <property type="evidence" value="ECO:0007669"/>
    <property type="project" value="TreeGrafter"/>
</dbReference>
<evidence type="ECO:0000313" key="18">
    <source>
        <dbReference type="Proteomes" id="UP000193498"/>
    </source>
</evidence>
<gene>
    <name evidence="17" type="ORF">K493DRAFT_276064</name>
</gene>
<keyword evidence="13" id="KW-0469">Meiosis</keyword>
<dbReference type="EMBL" id="MCFE01000039">
    <property type="protein sequence ID" value="ORY04066.1"/>
    <property type="molecule type" value="Genomic_DNA"/>
</dbReference>
<comment type="similarity">
    <text evidence="3 14">Belongs to the XPF family.</text>
</comment>
<dbReference type="Proteomes" id="UP000193498">
    <property type="component" value="Unassembled WGS sequence"/>
</dbReference>
<comment type="caution">
    <text evidence="17">The sequence shown here is derived from an EMBL/GenBank/DDBJ whole genome shotgun (WGS) entry which is preliminary data.</text>
</comment>
<protein>
    <recommendedName>
        <fullName evidence="14">Crossover junction endonuclease MUS81</fullName>
        <ecNumber evidence="14">3.1.22.-</ecNumber>
    </recommendedName>
</protein>
<comment type="subcellular location">
    <subcellularLocation>
        <location evidence="2 14">Nucleus</location>
    </subcellularLocation>
</comment>
<dbReference type="Gene3D" id="3.40.50.10130">
    <property type="match status" value="1"/>
</dbReference>
<dbReference type="EC" id="3.1.22.-" evidence="14"/>
<evidence type="ECO:0000256" key="4">
    <source>
        <dbReference type="ARBA" id="ARBA00022722"/>
    </source>
</evidence>
<name>A0A1Y1Z1L0_9FUNG</name>
<dbReference type="FunFam" id="1.10.10.10:FF:000307">
    <property type="entry name" value="Crossover junction endonuclease MUS81"/>
    <property type="match status" value="1"/>
</dbReference>
<dbReference type="Pfam" id="PF02732">
    <property type="entry name" value="ERCC4"/>
    <property type="match status" value="1"/>
</dbReference>
<dbReference type="InterPro" id="IPR042530">
    <property type="entry name" value="EME1/EME2_C"/>
</dbReference>
<evidence type="ECO:0000256" key="12">
    <source>
        <dbReference type="ARBA" id="ARBA00023242"/>
    </source>
</evidence>
<evidence type="ECO:0000256" key="7">
    <source>
        <dbReference type="ARBA" id="ARBA00022763"/>
    </source>
</evidence>
<dbReference type="PANTHER" id="PTHR13451:SF0">
    <property type="entry name" value="CROSSOVER JUNCTION ENDONUCLEASE MUS81"/>
    <property type="match status" value="1"/>
</dbReference>
<evidence type="ECO:0000256" key="8">
    <source>
        <dbReference type="ARBA" id="ARBA00022801"/>
    </source>
</evidence>
<dbReference type="FunFam" id="3.40.50.10130:FF:000003">
    <property type="entry name" value="Crossover junction endonuclease MUS81"/>
    <property type="match status" value="1"/>
</dbReference>
<evidence type="ECO:0000256" key="6">
    <source>
        <dbReference type="ARBA" id="ARBA00022759"/>
    </source>
</evidence>
<comment type="function">
    <text evidence="14">Interacts with EME1 to form a DNA structure-specific endonuclease with substrate preference for branched DNA structures with a 5'-end at the branch nick. Typical substrates include 3'-flap structures, D-loops, replication forks and nicked Holliday junctions. May be required in mitosis for the processing of stalled or collapsed replication fork intermediates. May be required in meiosis for the repair of meiosis-specific double strand breaks subsequent to single-end invasion (SEI).</text>
</comment>
<dbReference type="PANTHER" id="PTHR13451">
    <property type="entry name" value="CLASS II CROSSOVER JUNCTION ENDONUCLEASE MUS81"/>
    <property type="match status" value="1"/>
</dbReference>
<dbReference type="GO" id="GO:0008821">
    <property type="term" value="F:crossover junction DNA endonuclease activity"/>
    <property type="evidence" value="ECO:0007669"/>
    <property type="project" value="UniProtKB-UniRule"/>
</dbReference>
<dbReference type="InterPro" id="IPR033309">
    <property type="entry name" value="Mus81"/>
</dbReference>
<dbReference type="InterPro" id="IPR010996">
    <property type="entry name" value="HHH_MUS81"/>
</dbReference>
<dbReference type="GO" id="GO:0000727">
    <property type="term" value="P:double-strand break repair via break-induced replication"/>
    <property type="evidence" value="ECO:0007669"/>
    <property type="project" value="UniProtKB-UniRule"/>
</dbReference>
<evidence type="ECO:0000256" key="10">
    <source>
        <dbReference type="ARBA" id="ARBA00023172"/>
    </source>
</evidence>
<dbReference type="CDD" id="cd20074">
    <property type="entry name" value="XPF_nuclease_Mus81"/>
    <property type="match status" value="1"/>
</dbReference>
<dbReference type="GO" id="GO:0048476">
    <property type="term" value="C:Holliday junction resolvase complex"/>
    <property type="evidence" value="ECO:0007669"/>
    <property type="project" value="UniProtKB-UniRule"/>
</dbReference>
<accession>A0A1Y1Z1L0</accession>
<evidence type="ECO:0000256" key="5">
    <source>
        <dbReference type="ARBA" id="ARBA00022723"/>
    </source>
</evidence>
<evidence type="ECO:0000256" key="3">
    <source>
        <dbReference type="ARBA" id="ARBA00010015"/>
    </source>
</evidence>
<dbReference type="STRING" id="1314790.A0A1Y1Z1L0"/>
<dbReference type="Pfam" id="PF21292">
    <property type="entry name" value="EME1-MUS81_C"/>
    <property type="match status" value="1"/>
</dbReference>
<keyword evidence="9 14" id="KW-0460">Magnesium</keyword>
<keyword evidence="11 14" id="KW-0234">DNA repair</keyword>
<dbReference type="GO" id="GO:0006308">
    <property type="term" value="P:DNA catabolic process"/>
    <property type="evidence" value="ECO:0007669"/>
    <property type="project" value="UniProtKB-UniRule"/>
</dbReference>
<dbReference type="InParanoid" id="A0A1Y1Z1L0"/>
<keyword evidence="4 14" id="KW-0540">Nuclease</keyword>
<dbReference type="SUPFAM" id="SSF52980">
    <property type="entry name" value="Restriction endonuclease-like"/>
    <property type="match status" value="1"/>
</dbReference>
<reference evidence="17 18" key="1">
    <citation type="submission" date="2016-07" db="EMBL/GenBank/DDBJ databases">
        <title>Pervasive Adenine N6-methylation of Active Genes in Fungi.</title>
        <authorList>
            <consortium name="DOE Joint Genome Institute"/>
            <person name="Mondo S.J."/>
            <person name="Dannebaum R.O."/>
            <person name="Kuo R.C."/>
            <person name="Labutti K."/>
            <person name="Haridas S."/>
            <person name="Kuo A."/>
            <person name="Salamov A."/>
            <person name="Ahrendt S.R."/>
            <person name="Lipzen A."/>
            <person name="Sullivan W."/>
            <person name="Andreopoulos W.B."/>
            <person name="Clum A."/>
            <person name="Lindquist E."/>
            <person name="Daum C."/>
            <person name="Ramamoorthy G.K."/>
            <person name="Gryganskyi A."/>
            <person name="Culley D."/>
            <person name="Magnuson J.K."/>
            <person name="James T.Y."/>
            <person name="O'Malley M.A."/>
            <person name="Stajich J.E."/>
            <person name="Spatafora J.W."/>
            <person name="Visel A."/>
            <person name="Grigoriev I.V."/>
        </authorList>
    </citation>
    <scope>NUCLEOTIDE SEQUENCE [LARGE SCALE GENOMIC DNA]</scope>
    <source>
        <strain evidence="17 18">CBS 931.73</strain>
    </source>
</reference>
<keyword evidence="6 14" id="KW-0255">Endonuclease</keyword>
<evidence type="ECO:0000256" key="14">
    <source>
        <dbReference type="RuleBase" id="RU369042"/>
    </source>
</evidence>
<dbReference type="GO" id="GO:0046872">
    <property type="term" value="F:metal ion binding"/>
    <property type="evidence" value="ECO:0007669"/>
    <property type="project" value="UniProtKB-UniRule"/>
</dbReference>